<organism evidence="1 2">
    <name type="scientific">Smittium culicis</name>
    <dbReference type="NCBI Taxonomy" id="133412"/>
    <lineage>
        <taxon>Eukaryota</taxon>
        <taxon>Fungi</taxon>
        <taxon>Fungi incertae sedis</taxon>
        <taxon>Zoopagomycota</taxon>
        <taxon>Kickxellomycotina</taxon>
        <taxon>Harpellomycetes</taxon>
        <taxon>Harpellales</taxon>
        <taxon>Legeriomycetaceae</taxon>
        <taxon>Smittium</taxon>
    </lineage>
</organism>
<name>A0A1R1XKU1_9FUNG</name>
<sequence length="74" mass="8100">MWSTVSGTQFAAWAKFFEFLVDDFYVRQALGSPECAHTHFSKCPEGPASGPDTLLEGQPSCLFCRFSGYSPTGV</sequence>
<evidence type="ECO:0000313" key="2">
    <source>
        <dbReference type="Proteomes" id="UP000187283"/>
    </source>
</evidence>
<dbReference type="EMBL" id="LSSN01002737">
    <property type="protein sequence ID" value="OMJ15230.1"/>
    <property type="molecule type" value="Genomic_DNA"/>
</dbReference>
<evidence type="ECO:0000313" key="1">
    <source>
        <dbReference type="EMBL" id="OMJ15230.1"/>
    </source>
</evidence>
<reference evidence="1 2" key="1">
    <citation type="submission" date="2017-01" db="EMBL/GenBank/DDBJ databases">
        <authorList>
            <person name="Mah S.A."/>
            <person name="Swanson W.J."/>
            <person name="Moy G.W."/>
            <person name="Vacquier V.D."/>
        </authorList>
    </citation>
    <scope>NUCLEOTIDE SEQUENCE [LARGE SCALE GENOMIC DNA]</scope>
    <source>
        <strain evidence="1 2">GSMNP</strain>
    </source>
</reference>
<protein>
    <submittedName>
        <fullName evidence="1">Uncharacterized protein</fullName>
    </submittedName>
</protein>
<keyword evidence="2" id="KW-1185">Reference proteome</keyword>
<dbReference type="AlphaFoldDB" id="A0A1R1XKU1"/>
<accession>A0A1R1XKU1</accession>
<gene>
    <name evidence="1" type="ORF">AYI70_g7403</name>
</gene>
<proteinExistence type="predicted"/>
<dbReference type="Proteomes" id="UP000187283">
    <property type="component" value="Unassembled WGS sequence"/>
</dbReference>
<comment type="caution">
    <text evidence="1">The sequence shown here is derived from an EMBL/GenBank/DDBJ whole genome shotgun (WGS) entry which is preliminary data.</text>
</comment>